<dbReference type="RefSeq" id="WP_137812171.1">
    <property type="nucleotide sequence ID" value="NZ_BJFL01000002.1"/>
</dbReference>
<keyword evidence="3 4" id="KW-0732">Signal</keyword>
<dbReference type="InterPro" id="IPR028082">
    <property type="entry name" value="Peripla_BP_I"/>
</dbReference>
<dbReference type="PROSITE" id="PS51257">
    <property type="entry name" value="PROKAR_LIPOPROTEIN"/>
    <property type="match status" value="1"/>
</dbReference>
<dbReference type="Pfam" id="PF13407">
    <property type="entry name" value="Peripla_BP_4"/>
    <property type="match status" value="1"/>
</dbReference>
<sequence length="319" mass="33011">MRPAKPWRGIVALAAALLTSSACGTTGTASTNLATGLSGSGIVIALNVTTLNNPYFVQLRQGAEAEARTLGVTLVVQDAQNDVTTQINQIRTVITQGVQAVLINPVDSDLSVPAANAAANASIPVIAVDRSLNSPRVTTEVSSDNVQGGQMAAEALAKAVGPGDVVLIRTQEGASTTRDRDRGFDEGIALRSATHLVGSGVADSSRSKAVGVMANLLQQHPEIKGVFAENDEMAIGAITALGNRAGRDIAVVGFDGTPDGLNAIASGKLSATIAQQPREIGAQAVETAVRAAKREHVRELIEVPVKEVTRDNLADFRKN</sequence>
<dbReference type="PANTHER" id="PTHR46847">
    <property type="entry name" value="D-ALLOSE-BINDING PERIPLASMIC PROTEIN-RELATED"/>
    <property type="match status" value="1"/>
</dbReference>
<dbReference type="PANTHER" id="PTHR46847:SF1">
    <property type="entry name" value="D-ALLOSE-BINDING PERIPLASMIC PROTEIN-RELATED"/>
    <property type="match status" value="1"/>
</dbReference>
<dbReference type="GO" id="GO:0030313">
    <property type="term" value="C:cell envelope"/>
    <property type="evidence" value="ECO:0007669"/>
    <property type="project" value="UniProtKB-SubCell"/>
</dbReference>
<evidence type="ECO:0000256" key="3">
    <source>
        <dbReference type="ARBA" id="ARBA00022729"/>
    </source>
</evidence>
<name>A0A4D4J1F6_9PSEU</name>
<dbReference type="AlphaFoldDB" id="A0A4D4J1F6"/>
<comment type="similarity">
    <text evidence="2">Belongs to the bacterial solute-binding protein 2 family.</text>
</comment>
<comment type="caution">
    <text evidence="6">The sequence shown here is derived from an EMBL/GenBank/DDBJ whole genome shotgun (WGS) entry which is preliminary data.</text>
</comment>
<evidence type="ECO:0000256" key="1">
    <source>
        <dbReference type="ARBA" id="ARBA00004196"/>
    </source>
</evidence>
<feature type="signal peptide" evidence="4">
    <location>
        <begin position="1"/>
        <end position="24"/>
    </location>
</feature>
<dbReference type="SUPFAM" id="SSF53822">
    <property type="entry name" value="Periplasmic binding protein-like I"/>
    <property type="match status" value="1"/>
</dbReference>
<organism evidence="6 7">
    <name type="scientific">Gandjariella thermophila</name>
    <dbReference type="NCBI Taxonomy" id="1931992"/>
    <lineage>
        <taxon>Bacteria</taxon>
        <taxon>Bacillati</taxon>
        <taxon>Actinomycetota</taxon>
        <taxon>Actinomycetes</taxon>
        <taxon>Pseudonocardiales</taxon>
        <taxon>Pseudonocardiaceae</taxon>
        <taxon>Gandjariella</taxon>
    </lineage>
</organism>
<feature type="domain" description="Periplasmic binding protein" evidence="5">
    <location>
        <begin position="44"/>
        <end position="293"/>
    </location>
</feature>
<evidence type="ECO:0000259" key="5">
    <source>
        <dbReference type="Pfam" id="PF13407"/>
    </source>
</evidence>
<protein>
    <recommendedName>
        <fullName evidence="5">Periplasmic binding protein domain-containing protein</fullName>
    </recommendedName>
</protein>
<evidence type="ECO:0000313" key="6">
    <source>
        <dbReference type="EMBL" id="GDY28990.1"/>
    </source>
</evidence>
<keyword evidence="7" id="KW-1185">Reference proteome</keyword>
<evidence type="ECO:0000256" key="2">
    <source>
        <dbReference type="ARBA" id="ARBA00007639"/>
    </source>
</evidence>
<gene>
    <name evidence="6" type="ORF">GTS_06230</name>
</gene>
<feature type="chain" id="PRO_5039121505" description="Periplasmic binding protein domain-containing protein" evidence="4">
    <location>
        <begin position="25"/>
        <end position="319"/>
    </location>
</feature>
<proteinExistence type="inferred from homology"/>
<dbReference type="OrthoDB" id="9808136at2"/>
<dbReference type="Proteomes" id="UP000298860">
    <property type="component" value="Unassembled WGS sequence"/>
</dbReference>
<reference evidence="7" key="1">
    <citation type="submission" date="2019-04" db="EMBL/GenBank/DDBJ databases">
        <title>Draft genome sequence of Pseudonocardiaceae bacterium SL3-2-4.</title>
        <authorList>
            <person name="Ningsih F."/>
            <person name="Yokota A."/>
            <person name="Sakai Y."/>
            <person name="Nanatani K."/>
            <person name="Yabe S."/>
            <person name="Oetari A."/>
            <person name="Sjamsuridzal W."/>
        </authorList>
    </citation>
    <scope>NUCLEOTIDE SEQUENCE [LARGE SCALE GENOMIC DNA]</scope>
    <source>
        <strain evidence="7">SL3-2-4</strain>
    </source>
</reference>
<evidence type="ECO:0000313" key="7">
    <source>
        <dbReference type="Proteomes" id="UP000298860"/>
    </source>
</evidence>
<dbReference type="GO" id="GO:0030246">
    <property type="term" value="F:carbohydrate binding"/>
    <property type="evidence" value="ECO:0007669"/>
    <property type="project" value="UniProtKB-ARBA"/>
</dbReference>
<dbReference type="Gene3D" id="3.40.50.2300">
    <property type="match status" value="2"/>
</dbReference>
<dbReference type="InterPro" id="IPR025997">
    <property type="entry name" value="SBP_2_dom"/>
</dbReference>
<accession>A0A4D4J1F6</accession>
<dbReference type="EMBL" id="BJFL01000002">
    <property type="protein sequence ID" value="GDY28990.1"/>
    <property type="molecule type" value="Genomic_DNA"/>
</dbReference>
<evidence type="ECO:0000256" key="4">
    <source>
        <dbReference type="SAM" id="SignalP"/>
    </source>
</evidence>
<comment type="subcellular location">
    <subcellularLocation>
        <location evidence="1">Cell envelope</location>
    </subcellularLocation>
</comment>